<reference evidence="2 3" key="1">
    <citation type="submission" date="2018-10" db="EMBL/GenBank/DDBJ databases">
        <authorList>
            <consortium name="IHU Genomes"/>
        </authorList>
    </citation>
    <scope>NUCLEOTIDE SEQUENCE [LARGE SCALE GENOMIC DNA]</scope>
    <source>
        <strain evidence="2 3">A1</strain>
    </source>
</reference>
<sequence length="382" mass="42849">MSNNTTNGTVQEIANFLSTESKIRRSIAKNTVVDLHTGAINTLYDVLEVVKKIHFYLNKIEPIPRHTTETLSYLQKVLLFINSIEPIVDGAFYTHNGRYVPDTTMVLVAKNKAEKVSHSVSFVNNEFCDPSSVSKFEPSIVNLDVLNLTALKKRIESILSAPDTKCNLHDNCDCRASTVSSITNLTTEVESSTRSTSEESETDTDAEFNDVKIGFKHDEIDGRDDRDDDNGDFDDKPKGHGRRDIKGGKVDVSKMTKSIVENVLAHNKEKGKTTSLFQKPVNIKTGPKVGGFDSRSEQKTPKHLSDVADSEDSGSDRHSAHSNHSYRSGCDSKVNNVCQMSQIREFNKRLNDYRSDVKDAMYYLAMRCEDHQCQKDIINMKN</sequence>
<feature type="region of interest" description="Disordered" evidence="1">
    <location>
        <begin position="185"/>
        <end position="250"/>
    </location>
</feature>
<evidence type="ECO:0000256" key="1">
    <source>
        <dbReference type="SAM" id="MobiDB-lite"/>
    </source>
</evidence>
<evidence type="ECO:0000313" key="2">
    <source>
        <dbReference type="EMBL" id="VBB18466.1"/>
    </source>
</evidence>
<proteinExistence type="predicted"/>
<feature type="compositionally biased region" description="Basic and acidic residues" evidence="1">
    <location>
        <begin position="233"/>
        <end position="250"/>
    </location>
</feature>
<comment type="caution">
    <text evidence="2">The sequence shown here is derived from an EMBL/GenBank/DDBJ whole genome shotgun (WGS) entry which is preliminary data.</text>
</comment>
<gene>
    <name evidence="2" type="ORF">YASMINEVIRUS_929</name>
</gene>
<feature type="compositionally biased region" description="Basic and acidic residues" evidence="1">
    <location>
        <begin position="294"/>
        <end position="306"/>
    </location>
</feature>
<evidence type="ECO:0000313" key="3">
    <source>
        <dbReference type="Proteomes" id="UP000594342"/>
    </source>
</evidence>
<dbReference type="EMBL" id="UPSH01000001">
    <property type="protein sequence ID" value="VBB18466.1"/>
    <property type="molecule type" value="Genomic_DNA"/>
</dbReference>
<accession>A0A5K0UBJ2</accession>
<protein>
    <submittedName>
        <fullName evidence="2">Uncharacterized protein</fullName>
    </submittedName>
</protein>
<dbReference type="Proteomes" id="UP000594342">
    <property type="component" value="Unassembled WGS sequence"/>
</dbReference>
<feature type="compositionally biased region" description="Low complexity" evidence="1">
    <location>
        <begin position="186"/>
        <end position="195"/>
    </location>
</feature>
<name>A0A5K0UBJ2_9VIRU</name>
<feature type="region of interest" description="Disordered" evidence="1">
    <location>
        <begin position="271"/>
        <end position="331"/>
    </location>
</feature>
<feature type="compositionally biased region" description="Basic and acidic residues" evidence="1">
    <location>
        <begin position="209"/>
        <end position="225"/>
    </location>
</feature>
<keyword evidence="3" id="KW-1185">Reference proteome</keyword>
<organism evidence="2 3">
    <name type="scientific">Yasminevirus sp. GU-2018</name>
    <dbReference type="NCBI Taxonomy" id="2420051"/>
    <lineage>
        <taxon>Viruses</taxon>
        <taxon>Varidnaviria</taxon>
        <taxon>Bamfordvirae</taxon>
        <taxon>Nucleocytoviricota</taxon>
        <taxon>Megaviricetes</taxon>
        <taxon>Imitervirales</taxon>
        <taxon>Mimiviridae</taxon>
        <taxon>Klosneuvirinae</taxon>
        <taxon>Yasminevirus</taxon>
        <taxon>Yasminevirus saudimassiliense</taxon>
    </lineage>
</organism>
<feature type="compositionally biased region" description="Acidic residues" evidence="1">
    <location>
        <begin position="198"/>
        <end position="208"/>
    </location>
</feature>